<keyword evidence="1" id="KW-0812">Transmembrane</keyword>
<organism evidence="2 3">
    <name type="scientific">Chromobacterium vaccinii</name>
    <dbReference type="NCBI Taxonomy" id="1108595"/>
    <lineage>
        <taxon>Bacteria</taxon>
        <taxon>Pseudomonadati</taxon>
        <taxon>Pseudomonadota</taxon>
        <taxon>Betaproteobacteria</taxon>
        <taxon>Neisseriales</taxon>
        <taxon>Chromobacteriaceae</taxon>
        <taxon>Chromobacterium</taxon>
    </lineage>
</organism>
<dbReference type="AlphaFoldDB" id="A0A1D9LGX2"/>
<accession>A0A1D9LGX2</accession>
<dbReference type="KEGG" id="cvc:BKX93_11325"/>
<feature type="transmembrane region" description="Helical" evidence="1">
    <location>
        <begin position="33"/>
        <end position="59"/>
    </location>
</feature>
<dbReference type="STRING" id="1108595.BKX93_11325"/>
<reference evidence="2 3" key="1">
    <citation type="submission" date="2016-10" db="EMBL/GenBank/DDBJ databases">
        <title>Chromobacterium muskegensis sp. nov., an insecticidal bacterium isolated from Sphagnum bogs.</title>
        <authorList>
            <person name="Sparks M.E."/>
            <person name="Blackburn M.B."/>
            <person name="Gundersen-Rindal D.E."/>
            <person name="Mitchell A."/>
            <person name="Farrar R."/>
            <person name="Kuhar D."/>
        </authorList>
    </citation>
    <scope>NUCLEOTIDE SEQUENCE [LARGE SCALE GENOMIC DNA]</scope>
    <source>
        <strain evidence="2 3">21-1</strain>
    </source>
</reference>
<evidence type="ECO:0000313" key="2">
    <source>
        <dbReference type="EMBL" id="AOZ50517.1"/>
    </source>
</evidence>
<name>A0A1D9LGX2_9NEIS</name>
<protein>
    <submittedName>
        <fullName evidence="2">Uncharacterized protein</fullName>
    </submittedName>
</protein>
<dbReference type="Proteomes" id="UP000178776">
    <property type="component" value="Chromosome"/>
</dbReference>
<keyword evidence="1" id="KW-0472">Membrane</keyword>
<gene>
    <name evidence="2" type="ORF">BKX93_11325</name>
</gene>
<evidence type="ECO:0000313" key="3">
    <source>
        <dbReference type="Proteomes" id="UP000178776"/>
    </source>
</evidence>
<dbReference type="EMBL" id="CP017707">
    <property type="protein sequence ID" value="AOZ50517.1"/>
    <property type="molecule type" value="Genomic_DNA"/>
</dbReference>
<proteinExistence type="predicted"/>
<keyword evidence="1" id="KW-1133">Transmembrane helix</keyword>
<sequence length="65" mass="7200">MDNFERLGVAYMATWTCGGALHAIHQTGIQWETLLYGGLAGLLLGCVMTFVLAGFIWLVTLPYHR</sequence>
<evidence type="ECO:0000256" key="1">
    <source>
        <dbReference type="SAM" id="Phobius"/>
    </source>
</evidence>